<keyword evidence="6" id="KW-0508">mRNA splicing</keyword>
<dbReference type="OrthoDB" id="79171at2759"/>
<evidence type="ECO:0000256" key="3">
    <source>
        <dbReference type="ARBA" id="ARBA00005371"/>
    </source>
</evidence>
<evidence type="ECO:0000256" key="11">
    <source>
        <dbReference type="SAM" id="MobiDB-lite"/>
    </source>
</evidence>
<dbReference type="SUPFAM" id="SSF63748">
    <property type="entry name" value="Tudor/PWWP/MBT"/>
    <property type="match status" value="1"/>
</dbReference>
<evidence type="ECO:0000256" key="7">
    <source>
        <dbReference type="ARBA" id="ARBA00023242"/>
    </source>
</evidence>
<dbReference type="KEGG" id="btab:109042437"/>
<dbReference type="GO" id="GO:0000381">
    <property type="term" value="P:regulation of alternative mRNA splicing, via spliceosome"/>
    <property type="evidence" value="ECO:0007669"/>
    <property type="project" value="TreeGrafter"/>
</dbReference>
<dbReference type="GO" id="GO:0071011">
    <property type="term" value="C:precatalytic spliceosome"/>
    <property type="evidence" value="ECO:0007669"/>
    <property type="project" value="TreeGrafter"/>
</dbReference>
<dbReference type="GO" id="GO:0005737">
    <property type="term" value="C:cytoplasm"/>
    <property type="evidence" value="ECO:0007669"/>
    <property type="project" value="InterPro"/>
</dbReference>
<evidence type="ECO:0000256" key="1">
    <source>
        <dbReference type="ARBA" id="ARBA00004324"/>
    </source>
</evidence>
<dbReference type="GO" id="GO:0006397">
    <property type="term" value="P:mRNA processing"/>
    <property type="evidence" value="ECO:0007669"/>
    <property type="project" value="UniProtKB-KW"/>
</dbReference>
<evidence type="ECO:0000313" key="14">
    <source>
        <dbReference type="Proteomes" id="UP001152759"/>
    </source>
</evidence>
<proteinExistence type="inferred from homology"/>
<evidence type="ECO:0000256" key="5">
    <source>
        <dbReference type="ARBA" id="ARBA00022728"/>
    </source>
</evidence>
<feature type="region of interest" description="Disordered" evidence="11">
    <location>
        <begin position="161"/>
        <end position="187"/>
    </location>
</feature>
<dbReference type="PANTHER" id="PTHR13681:SF26">
    <property type="entry name" value="SURVIVAL OF MOTOR NEURON-RELATED-SPLICING FACTOR 30"/>
    <property type="match status" value="1"/>
</dbReference>
<dbReference type="GO" id="GO:0016607">
    <property type="term" value="C:nuclear speck"/>
    <property type="evidence" value="ECO:0007669"/>
    <property type="project" value="UniProtKB-SubCell"/>
</dbReference>
<protein>
    <recommendedName>
        <fullName evidence="9">Survival of motor neuron-related-splicing factor 30</fullName>
    </recommendedName>
    <alternativeName>
        <fullName evidence="10">Survival motor neuron domain-containing protein 1</fullName>
    </alternativeName>
</protein>
<sequence>MAEDLQANLQSYKLQLQQVTAALTTSPDDEELNKLKLDLEEVINLTTELIKAQLLEEVSAKTGQSLSASDVDVEDVEALAAATKSRQDWKPGDKCQALWVEDGQYYEAVIESIEGEEVSVIFDSYGKSAVVTTIEFIKESAKAQESSSSFKKQPVTKIREYQKKKKQKKLQRSKQIEEEREQEKNKWLSFSSKASKKGIMKKSIFASPDNVKGRVGIGTCGVSGKGMTDYVQAEKYKRGT</sequence>
<comment type="function">
    <text evidence="8">Involved in spliceosome assembly.</text>
</comment>
<evidence type="ECO:0000256" key="6">
    <source>
        <dbReference type="ARBA" id="ARBA00023187"/>
    </source>
</evidence>
<dbReference type="PANTHER" id="PTHR13681">
    <property type="entry name" value="SURVIVAL OF MOTOR NEURON-RELATED-SPLICING FACTOR 30-RELATED"/>
    <property type="match status" value="1"/>
</dbReference>
<dbReference type="InterPro" id="IPR002999">
    <property type="entry name" value="Tudor"/>
</dbReference>
<dbReference type="InterPro" id="IPR010304">
    <property type="entry name" value="SMN_Tudor"/>
</dbReference>
<dbReference type="PROSITE" id="PS50304">
    <property type="entry name" value="TUDOR"/>
    <property type="match status" value="1"/>
</dbReference>
<evidence type="ECO:0000256" key="10">
    <source>
        <dbReference type="ARBA" id="ARBA00042567"/>
    </source>
</evidence>
<organism evidence="13 14">
    <name type="scientific">Bemisia tabaci</name>
    <name type="common">Sweetpotato whitefly</name>
    <name type="synonym">Aleurodes tabaci</name>
    <dbReference type="NCBI Taxonomy" id="7038"/>
    <lineage>
        <taxon>Eukaryota</taxon>
        <taxon>Metazoa</taxon>
        <taxon>Ecdysozoa</taxon>
        <taxon>Arthropoda</taxon>
        <taxon>Hexapoda</taxon>
        <taxon>Insecta</taxon>
        <taxon>Pterygota</taxon>
        <taxon>Neoptera</taxon>
        <taxon>Paraneoptera</taxon>
        <taxon>Hemiptera</taxon>
        <taxon>Sternorrhyncha</taxon>
        <taxon>Aleyrodoidea</taxon>
        <taxon>Aleyrodidae</taxon>
        <taxon>Aleyrodinae</taxon>
        <taxon>Bemisia</taxon>
    </lineage>
</organism>
<dbReference type="Proteomes" id="UP001152759">
    <property type="component" value="Chromosome 6"/>
</dbReference>
<comment type="subcellular location">
    <subcellularLocation>
        <location evidence="1">Nucleus speckle</location>
    </subcellularLocation>
    <subcellularLocation>
        <location evidence="2">Nucleus</location>
        <location evidence="2">Cajal body</location>
    </subcellularLocation>
</comment>
<evidence type="ECO:0000256" key="2">
    <source>
        <dbReference type="ARBA" id="ARBA00004408"/>
    </source>
</evidence>
<keyword evidence="14" id="KW-1185">Reference proteome</keyword>
<evidence type="ECO:0000256" key="4">
    <source>
        <dbReference type="ARBA" id="ARBA00022664"/>
    </source>
</evidence>
<dbReference type="Gene3D" id="2.30.30.140">
    <property type="match status" value="1"/>
</dbReference>
<dbReference type="EMBL" id="OU963867">
    <property type="protein sequence ID" value="CAH0391877.1"/>
    <property type="molecule type" value="Genomic_DNA"/>
</dbReference>
<keyword evidence="7" id="KW-0539">Nucleus</keyword>
<feature type="compositionally biased region" description="Basic residues" evidence="11">
    <location>
        <begin position="162"/>
        <end position="172"/>
    </location>
</feature>
<evidence type="ECO:0000313" key="13">
    <source>
        <dbReference type="EMBL" id="CAH0391877.1"/>
    </source>
</evidence>
<dbReference type="Pfam" id="PF06003">
    <property type="entry name" value="SMN_Tudor"/>
    <property type="match status" value="1"/>
</dbReference>
<dbReference type="GO" id="GO:0008380">
    <property type="term" value="P:RNA splicing"/>
    <property type="evidence" value="ECO:0007669"/>
    <property type="project" value="UniProtKB-KW"/>
</dbReference>
<comment type="similarity">
    <text evidence="3">Belongs to the SMN family.</text>
</comment>
<dbReference type="GO" id="GO:0015030">
    <property type="term" value="C:Cajal body"/>
    <property type="evidence" value="ECO:0007669"/>
    <property type="project" value="UniProtKB-SubCell"/>
</dbReference>
<name>A0A9P0AHS9_BEMTA</name>
<evidence type="ECO:0000256" key="8">
    <source>
        <dbReference type="ARBA" id="ARBA00037618"/>
    </source>
</evidence>
<keyword evidence="5" id="KW-0747">Spliceosome</keyword>
<keyword evidence="4" id="KW-0507">mRNA processing</keyword>
<gene>
    <name evidence="13" type="ORF">BEMITA_LOCUS10455</name>
</gene>
<dbReference type="GO" id="GO:0003723">
    <property type="term" value="F:RNA binding"/>
    <property type="evidence" value="ECO:0007669"/>
    <property type="project" value="InterPro"/>
</dbReference>
<reference evidence="13" key="1">
    <citation type="submission" date="2021-12" db="EMBL/GenBank/DDBJ databases">
        <authorList>
            <person name="King R."/>
        </authorList>
    </citation>
    <scope>NUCLEOTIDE SEQUENCE</scope>
</reference>
<feature type="compositionally biased region" description="Basic and acidic residues" evidence="11">
    <location>
        <begin position="174"/>
        <end position="186"/>
    </location>
</feature>
<dbReference type="AlphaFoldDB" id="A0A9P0AHS9"/>
<evidence type="ECO:0000259" key="12">
    <source>
        <dbReference type="PROSITE" id="PS50304"/>
    </source>
</evidence>
<accession>A0A9P0AHS9</accession>
<dbReference type="SMART" id="SM00333">
    <property type="entry name" value="TUDOR"/>
    <property type="match status" value="1"/>
</dbReference>
<evidence type="ECO:0000256" key="9">
    <source>
        <dbReference type="ARBA" id="ARBA00041083"/>
    </source>
</evidence>
<feature type="domain" description="Tudor" evidence="12">
    <location>
        <begin position="88"/>
        <end position="146"/>
    </location>
</feature>